<feature type="domain" description="HTH lacI-type" evidence="4">
    <location>
        <begin position="27"/>
        <end position="79"/>
    </location>
</feature>
<dbReference type="AlphaFoldDB" id="A0A8J3VHU3"/>
<dbReference type="Pfam" id="PF00356">
    <property type="entry name" value="LacI"/>
    <property type="match status" value="1"/>
</dbReference>
<dbReference type="SUPFAM" id="SSF47413">
    <property type="entry name" value="lambda repressor-like DNA-binding domains"/>
    <property type="match status" value="1"/>
</dbReference>
<comment type="caution">
    <text evidence="5">The sequence shown here is derived from an EMBL/GenBank/DDBJ whole genome shotgun (WGS) entry which is preliminary data.</text>
</comment>
<evidence type="ECO:0000256" key="2">
    <source>
        <dbReference type="ARBA" id="ARBA00023125"/>
    </source>
</evidence>
<dbReference type="PANTHER" id="PTHR30146:SF153">
    <property type="entry name" value="LACTOSE OPERON REPRESSOR"/>
    <property type="match status" value="1"/>
</dbReference>
<evidence type="ECO:0000256" key="3">
    <source>
        <dbReference type="ARBA" id="ARBA00023163"/>
    </source>
</evidence>
<name>A0A8J3VHU3_9ACTN</name>
<sequence length="355" mass="37549">MDTVQGGDSAKVRGADPARRGRLRGELTVATIARLAGVSAPTVSRVLNGRSDVAEDTRRRVEQLLREHGYRRPGAILPSPGIEVIFYGLESNLAIEMMRGVQGVVTDHDLGVGFTEVMVDAPVQRSWCERMLARRPTGVIIVHSLFTAEQHAQLAASSIPLVAADPNGQPHQPVPSVGAANWGGAVAATRHLLELGHRRIGVIGGPGVSLYARERLEACRAALEIARVPLDPGLVRTGEFSFEAGLGLGSELLSQPDPPTAVLCGNDLQALGVYKAARRLGLHIPRDLSVVGFDGIDAGTWCDPLLTTVRQPFRDIGAAAANLLLALIAGPVPAQTRIELPASLLVRESTAPPPA</sequence>
<dbReference type="GO" id="GO:0003700">
    <property type="term" value="F:DNA-binding transcription factor activity"/>
    <property type="evidence" value="ECO:0007669"/>
    <property type="project" value="TreeGrafter"/>
</dbReference>
<dbReference type="InterPro" id="IPR046335">
    <property type="entry name" value="LacI/GalR-like_sensor"/>
</dbReference>
<keyword evidence="1" id="KW-0805">Transcription regulation</keyword>
<dbReference type="Gene3D" id="1.10.260.40">
    <property type="entry name" value="lambda repressor-like DNA-binding domains"/>
    <property type="match status" value="1"/>
</dbReference>
<dbReference type="Gene3D" id="3.40.50.2300">
    <property type="match status" value="2"/>
</dbReference>
<dbReference type="InterPro" id="IPR000843">
    <property type="entry name" value="HTH_LacI"/>
</dbReference>
<reference evidence="5" key="1">
    <citation type="submission" date="2021-01" db="EMBL/GenBank/DDBJ databases">
        <title>Whole genome shotgun sequence of Rhizocola hellebori NBRC 109834.</title>
        <authorList>
            <person name="Komaki H."/>
            <person name="Tamura T."/>
        </authorList>
    </citation>
    <scope>NUCLEOTIDE SEQUENCE</scope>
    <source>
        <strain evidence="5">NBRC 109834</strain>
    </source>
</reference>
<protein>
    <submittedName>
        <fullName evidence="5">Transcriptional regulator</fullName>
    </submittedName>
</protein>
<evidence type="ECO:0000256" key="1">
    <source>
        <dbReference type="ARBA" id="ARBA00023015"/>
    </source>
</evidence>
<dbReference type="PANTHER" id="PTHR30146">
    <property type="entry name" value="LACI-RELATED TRANSCRIPTIONAL REPRESSOR"/>
    <property type="match status" value="1"/>
</dbReference>
<evidence type="ECO:0000313" key="6">
    <source>
        <dbReference type="Proteomes" id="UP000612899"/>
    </source>
</evidence>
<evidence type="ECO:0000313" key="5">
    <source>
        <dbReference type="EMBL" id="GIH07779.1"/>
    </source>
</evidence>
<dbReference type="EMBL" id="BONY01000040">
    <property type="protein sequence ID" value="GIH07779.1"/>
    <property type="molecule type" value="Genomic_DNA"/>
</dbReference>
<keyword evidence="3" id="KW-0804">Transcription</keyword>
<organism evidence="5 6">
    <name type="scientific">Rhizocola hellebori</name>
    <dbReference type="NCBI Taxonomy" id="1392758"/>
    <lineage>
        <taxon>Bacteria</taxon>
        <taxon>Bacillati</taxon>
        <taxon>Actinomycetota</taxon>
        <taxon>Actinomycetes</taxon>
        <taxon>Micromonosporales</taxon>
        <taxon>Micromonosporaceae</taxon>
        <taxon>Rhizocola</taxon>
    </lineage>
</organism>
<evidence type="ECO:0000259" key="4">
    <source>
        <dbReference type="PROSITE" id="PS50932"/>
    </source>
</evidence>
<keyword evidence="2" id="KW-0238">DNA-binding</keyword>
<dbReference type="Proteomes" id="UP000612899">
    <property type="component" value="Unassembled WGS sequence"/>
</dbReference>
<dbReference type="InterPro" id="IPR028082">
    <property type="entry name" value="Peripla_BP_I"/>
</dbReference>
<dbReference type="PROSITE" id="PS50932">
    <property type="entry name" value="HTH_LACI_2"/>
    <property type="match status" value="1"/>
</dbReference>
<dbReference type="GO" id="GO:0000976">
    <property type="term" value="F:transcription cis-regulatory region binding"/>
    <property type="evidence" value="ECO:0007669"/>
    <property type="project" value="TreeGrafter"/>
</dbReference>
<dbReference type="Pfam" id="PF13377">
    <property type="entry name" value="Peripla_BP_3"/>
    <property type="match status" value="1"/>
</dbReference>
<dbReference type="CDD" id="cd01392">
    <property type="entry name" value="HTH_LacI"/>
    <property type="match status" value="1"/>
</dbReference>
<dbReference type="SMART" id="SM00354">
    <property type="entry name" value="HTH_LACI"/>
    <property type="match status" value="1"/>
</dbReference>
<accession>A0A8J3VHU3</accession>
<proteinExistence type="predicted"/>
<keyword evidence="6" id="KW-1185">Reference proteome</keyword>
<gene>
    <name evidence="5" type="ORF">Rhe02_58460</name>
</gene>
<dbReference type="InterPro" id="IPR010982">
    <property type="entry name" value="Lambda_DNA-bd_dom_sf"/>
</dbReference>
<dbReference type="SUPFAM" id="SSF53822">
    <property type="entry name" value="Periplasmic binding protein-like I"/>
    <property type="match status" value="1"/>
</dbReference>